<dbReference type="Pfam" id="PF01381">
    <property type="entry name" value="HTH_3"/>
    <property type="match status" value="1"/>
</dbReference>
<organism evidence="2 3">
    <name type="scientific">Pseudorhodoferax soli</name>
    <dbReference type="NCBI Taxonomy" id="545864"/>
    <lineage>
        <taxon>Bacteria</taxon>
        <taxon>Pseudomonadati</taxon>
        <taxon>Pseudomonadota</taxon>
        <taxon>Betaproteobacteria</taxon>
        <taxon>Burkholderiales</taxon>
        <taxon>Comamonadaceae</taxon>
    </lineage>
</organism>
<dbReference type="SMART" id="SM00530">
    <property type="entry name" value="HTH_XRE"/>
    <property type="match status" value="1"/>
</dbReference>
<protein>
    <submittedName>
        <fullName evidence="2">Helix-turn-helix protein</fullName>
    </submittedName>
</protein>
<evidence type="ECO:0000313" key="3">
    <source>
        <dbReference type="Proteomes" id="UP000252884"/>
    </source>
</evidence>
<evidence type="ECO:0000313" key="2">
    <source>
        <dbReference type="EMBL" id="RCW74094.1"/>
    </source>
</evidence>
<dbReference type="OrthoDB" id="8909464at2"/>
<name>A0A368Y7A2_9BURK</name>
<dbReference type="SUPFAM" id="SSF47413">
    <property type="entry name" value="lambda repressor-like DNA-binding domains"/>
    <property type="match status" value="1"/>
</dbReference>
<feature type="domain" description="HTH cro/C1-type" evidence="1">
    <location>
        <begin position="8"/>
        <end position="61"/>
    </location>
</feature>
<dbReference type="InterPro" id="IPR010982">
    <property type="entry name" value="Lambda_DNA-bd_dom_sf"/>
</dbReference>
<dbReference type="InterPro" id="IPR001387">
    <property type="entry name" value="Cro/C1-type_HTH"/>
</dbReference>
<reference evidence="2 3" key="1">
    <citation type="submission" date="2018-07" db="EMBL/GenBank/DDBJ databases">
        <title>Genomic Encyclopedia of Type Strains, Phase IV (KMG-IV): sequencing the most valuable type-strain genomes for metagenomic binning, comparative biology and taxonomic classification.</title>
        <authorList>
            <person name="Goeker M."/>
        </authorList>
    </citation>
    <scope>NUCLEOTIDE SEQUENCE [LARGE SCALE GENOMIC DNA]</scope>
    <source>
        <strain evidence="2 3">DSM 21634</strain>
    </source>
</reference>
<dbReference type="CDD" id="cd00093">
    <property type="entry name" value="HTH_XRE"/>
    <property type="match status" value="1"/>
</dbReference>
<evidence type="ECO:0000259" key="1">
    <source>
        <dbReference type="PROSITE" id="PS50943"/>
    </source>
</evidence>
<dbReference type="EMBL" id="QPJK01000002">
    <property type="protein sequence ID" value="RCW74094.1"/>
    <property type="molecule type" value="Genomic_DNA"/>
</dbReference>
<gene>
    <name evidence="2" type="ORF">DES41_102414</name>
</gene>
<proteinExistence type="predicted"/>
<comment type="caution">
    <text evidence="2">The sequence shown here is derived from an EMBL/GenBank/DDBJ whole genome shotgun (WGS) entry which is preliminary data.</text>
</comment>
<accession>A0A368Y7A2</accession>
<sequence>MESIGARVKWARELRGLTQAALAKAACMLTSAIADLEAGVRDRPRDLTSLAAALGVRPAWLEEGKGEWKEGRPGSEALQLDSAASRLARTHTAESVGQAIVELGALLSTLSPLARASIAPLVLQIANDPSLAAHAAELAGAIARSDRPAQQPTGARPP</sequence>
<dbReference type="Gene3D" id="1.10.260.40">
    <property type="entry name" value="lambda repressor-like DNA-binding domains"/>
    <property type="match status" value="1"/>
</dbReference>
<dbReference type="AlphaFoldDB" id="A0A368Y7A2"/>
<dbReference type="RefSeq" id="WP_114467234.1">
    <property type="nucleotide sequence ID" value="NZ_QPJK01000002.1"/>
</dbReference>
<keyword evidence="3" id="KW-1185">Reference proteome</keyword>
<dbReference type="GO" id="GO:0003677">
    <property type="term" value="F:DNA binding"/>
    <property type="evidence" value="ECO:0007669"/>
    <property type="project" value="InterPro"/>
</dbReference>
<dbReference type="Proteomes" id="UP000252884">
    <property type="component" value="Unassembled WGS sequence"/>
</dbReference>
<dbReference type="PROSITE" id="PS50943">
    <property type="entry name" value="HTH_CROC1"/>
    <property type="match status" value="1"/>
</dbReference>